<dbReference type="RefSeq" id="WP_005631289.1">
    <property type="nucleotide sequence ID" value="NZ_AMRA01000114.1"/>
</dbReference>
<dbReference type="OrthoDB" id="3280828at2"/>
<name>K5BIQ1_MYCHD</name>
<keyword evidence="4" id="KW-1185">Reference proteome</keyword>
<feature type="region of interest" description="Disordered" evidence="1">
    <location>
        <begin position="361"/>
        <end position="425"/>
    </location>
</feature>
<dbReference type="eggNOG" id="COG5337">
    <property type="taxonomic scope" value="Bacteria"/>
</dbReference>
<dbReference type="EMBL" id="AMRA01000114">
    <property type="protein sequence ID" value="EKF21754.1"/>
    <property type="molecule type" value="Genomic_DNA"/>
</dbReference>
<reference evidence="3 4" key="1">
    <citation type="journal article" date="2012" name="J. Bacteriol.">
        <title>Genome sequence of Mycobacterium hassiacum DSM 44199, a rare source of heat-stable mycobacterial proteins.</title>
        <authorList>
            <person name="Tiago I."/>
            <person name="Maranha A."/>
            <person name="Mendes V."/>
            <person name="Alarico S."/>
            <person name="Moynihan P.J."/>
            <person name="Clarke A.J."/>
            <person name="Macedo-Ribeiro S."/>
            <person name="Pereira P.J."/>
            <person name="Empadinhas N."/>
        </authorList>
    </citation>
    <scope>NUCLEOTIDE SEQUENCE [LARGE SCALE GENOMIC DNA]</scope>
    <source>
        <strain evidence="4">DSM 44199 / CIP 105218 / JCM 12690 / 3849</strain>
    </source>
</reference>
<keyword evidence="2" id="KW-0812">Transmembrane</keyword>
<accession>K5BIQ1</accession>
<evidence type="ECO:0000313" key="4">
    <source>
        <dbReference type="Proteomes" id="UP000006265"/>
    </source>
</evidence>
<gene>
    <name evidence="3" type="ORF">C731_4238</name>
</gene>
<sequence length="499" mass="55005">MEPPKPLLRHRIPVRLRHYWKLLAVLAAVIVVTGALFGGVRIRPYITGDTTVMTSQITDNIAGRVDLFDPTVAHSLTVDITAAEYLDMLDTYARDDEKKWVSADVTIDGTVINDVAVRLKGNSTLMALRGDEHKPPWARDGAPPPPPDFVFVSADPDDPASLPLLLSFNEFVDGRGYQGMTELSVRPGAPVLNEALALSLTRDTGQPTQRYAYVTYTINGRTTTRLVLEHPDETYAETLFDSPGYLYKADAFSYLEFVGTDQSAYAEQFKQINSADNGNLQPIINFVQWLDGADQAEFDAHLADWLEVESFARYVATQNLLCNGDDMAGPGQNYYLWYDLDTKKFTVVSWDLNLAMQGKPDIGPFDKVSMPGPPPGMRLPGAPGDAPPGDGPPGDGPPEMAPPFDGPPPGPDGRRPRIGNPLKSRFLESPTFRPLYEQAYWELFDRIYGNGRAHALLDEIAATVPVTPGLTKEDLQAAVARLHDWIDARTAALRAKRPR</sequence>
<dbReference type="Proteomes" id="UP000006265">
    <property type="component" value="Unassembled WGS sequence"/>
</dbReference>
<dbReference type="InterPro" id="IPR014867">
    <property type="entry name" value="Spore_coat_CotH_CotH2/3/7"/>
</dbReference>
<feature type="transmembrane region" description="Helical" evidence="2">
    <location>
        <begin position="20"/>
        <end position="40"/>
    </location>
</feature>
<dbReference type="PANTHER" id="PTHR40050">
    <property type="entry name" value="INNER SPORE COAT PROTEIN H"/>
    <property type="match status" value="1"/>
</dbReference>
<evidence type="ECO:0000313" key="3">
    <source>
        <dbReference type="EMBL" id="EKF21754.1"/>
    </source>
</evidence>
<feature type="compositionally biased region" description="Pro residues" evidence="1">
    <location>
        <begin position="385"/>
        <end position="411"/>
    </location>
</feature>
<comment type="caution">
    <text evidence="3">The sequence shown here is derived from an EMBL/GenBank/DDBJ whole genome shotgun (WGS) entry which is preliminary data.</text>
</comment>
<keyword evidence="2" id="KW-1133">Transmembrane helix</keyword>
<evidence type="ECO:0000256" key="1">
    <source>
        <dbReference type="SAM" id="MobiDB-lite"/>
    </source>
</evidence>
<evidence type="ECO:0000256" key="2">
    <source>
        <dbReference type="SAM" id="Phobius"/>
    </source>
</evidence>
<dbReference type="PATRIC" id="fig|1122247.3.peg.4066"/>
<organism evidence="3 4">
    <name type="scientific">Mycolicibacterium hassiacum (strain DSM 44199 / CIP 105218 / JCM 12690 / 3849)</name>
    <name type="common">Mycobacterium hassiacum</name>
    <dbReference type="NCBI Taxonomy" id="1122247"/>
    <lineage>
        <taxon>Bacteria</taxon>
        <taxon>Bacillati</taxon>
        <taxon>Actinomycetota</taxon>
        <taxon>Actinomycetes</taxon>
        <taxon>Mycobacteriales</taxon>
        <taxon>Mycobacteriaceae</taxon>
        <taxon>Mycolicibacterium</taxon>
    </lineage>
</organism>
<keyword evidence="2" id="KW-0472">Membrane</keyword>
<dbReference type="STRING" id="1122247.GCA_000379865_00831"/>
<dbReference type="PANTHER" id="PTHR40050:SF1">
    <property type="entry name" value="INNER SPORE COAT PROTEIN H"/>
    <property type="match status" value="1"/>
</dbReference>
<dbReference type="AlphaFoldDB" id="K5BIQ1"/>
<dbReference type="Pfam" id="PF08757">
    <property type="entry name" value="CotH"/>
    <property type="match status" value="1"/>
</dbReference>
<protein>
    <submittedName>
        <fullName evidence="3">CotH family protein</fullName>
    </submittedName>
</protein>
<proteinExistence type="predicted"/>